<keyword evidence="4" id="KW-0862">Zinc</keyword>
<keyword evidence="13" id="KW-1185">Reference proteome</keyword>
<accession>A0A2A2LJY4</accession>
<evidence type="ECO:0000256" key="1">
    <source>
        <dbReference type="ARBA" id="ARBA00005993"/>
    </source>
</evidence>
<dbReference type="AlphaFoldDB" id="A0A2A2LJY4"/>
<dbReference type="GO" id="GO:0000978">
    <property type="term" value="F:RNA polymerase II cis-regulatory region sequence-specific DNA binding"/>
    <property type="evidence" value="ECO:0007669"/>
    <property type="project" value="TreeGrafter"/>
</dbReference>
<evidence type="ECO:0000256" key="6">
    <source>
        <dbReference type="ARBA" id="ARBA00023125"/>
    </source>
</evidence>
<organism evidence="12 13">
    <name type="scientific">Diploscapter pachys</name>
    <dbReference type="NCBI Taxonomy" id="2018661"/>
    <lineage>
        <taxon>Eukaryota</taxon>
        <taxon>Metazoa</taxon>
        <taxon>Ecdysozoa</taxon>
        <taxon>Nematoda</taxon>
        <taxon>Chromadorea</taxon>
        <taxon>Rhabditida</taxon>
        <taxon>Rhabditina</taxon>
        <taxon>Rhabditomorpha</taxon>
        <taxon>Rhabditoidea</taxon>
        <taxon>Rhabditidae</taxon>
        <taxon>Diploscapter</taxon>
    </lineage>
</organism>
<reference evidence="12 13" key="1">
    <citation type="journal article" date="2017" name="Curr. Biol.">
        <title>Genome architecture and evolution of a unichromosomal asexual nematode.</title>
        <authorList>
            <person name="Fradin H."/>
            <person name="Zegar C."/>
            <person name="Gutwein M."/>
            <person name="Lucas J."/>
            <person name="Kovtun M."/>
            <person name="Corcoran D."/>
            <person name="Baugh L.R."/>
            <person name="Kiontke K."/>
            <person name="Gunsalus K."/>
            <person name="Fitch D.H."/>
            <person name="Piano F."/>
        </authorList>
    </citation>
    <scope>NUCLEOTIDE SEQUENCE [LARGE SCALE GENOMIC DNA]</scope>
    <source>
        <strain evidence="12">PF1309</strain>
    </source>
</reference>
<dbReference type="GO" id="GO:0000122">
    <property type="term" value="P:negative regulation of transcription by RNA polymerase II"/>
    <property type="evidence" value="ECO:0007669"/>
    <property type="project" value="TreeGrafter"/>
</dbReference>
<evidence type="ECO:0000259" key="11">
    <source>
        <dbReference type="PROSITE" id="PS51843"/>
    </source>
</evidence>
<dbReference type="Proteomes" id="UP000218231">
    <property type="component" value="Unassembled WGS sequence"/>
</dbReference>
<dbReference type="Pfam" id="PF00104">
    <property type="entry name" value="Hormone_recep"/>
    <property type="match status" value="1"/>
</dbReference>
<comment type="similarity">
    <text evidence="1">Belongs to the nuclear hormone receptor family.</text>
</comment>
<keyword evidence="2" id="KW-0479">Metal-binding</keyword>
<evidence type="ECO:0000256" key="7">
    <source>
        <dbReference type="ARBA" id="ARBA00023163"/>
    </source>
</evidence>
<keyword evidence="9" id="KW-0539">Nucleus</keyword>
<evidence type="ECO:0000259" key="10">
    <source>
        <dbReference type="PROSITE" id="PS51030"/>
    </source>
</evidence>
<dbReference type="Gene3D" id="3.30.50.10">
    <property type="entry name" value="Erythroid Transcription Factor GATA-1, subunit A"/>
    <property type="match status" value="1"/>
</dbReference>
<dbReference type="PANTHER" id="PTHR24082">
    <property type="entry name" value="NUCLEAR HORMONE RECEPTOR"/>
    <property type="match status" value="1"/>
</dbReference>
<evidence type="ECO:0000313" key="13">
    <source>
        <dbReference type="Proteomes" id="UP000218231"/>
    </source>
</evidence>
<keyword evidence="5" id="KW-0805">Transcription regulation</keyword>
<dbReference type="Pfam" id="PF00105">
    <property type="entry name" value="zf-C4"/>
    <property type="match status" value="1"/>
</dbReference>
<evidence type="ECO:0000256" key="4">
    <source>
        <dbReference type="ARBA" id="ARBA00022833"/>
    </source>
</evidence>
<dbReference type="PANTHER" id="PTHR24082:SF507">
    <property type="entry name" value="BILE ACID RECEPTOR-RELATED"/>
    <property type="match status" value="1"/>
</dbReference>
<dbReference type="PRINTS" id="PR00047">
    <property type="entry name" value="STROIDFINGER"/>
</dbReference>
<name>A0A2A2LJY4_9BILA</name>
<dbReference type="InterPro" id="IPR001628">
    <property type="entry name" value="Znf_hrmn_rcpt"/>
</dbReference>
<dbReference type="Gene3D" id="1.10.565.10">
    <property type="entry name" value="Retinoid X Receptor"/>
    <property type="match status" value="1"/>
</dbReference>
<dbReference type="InterPro" id="IPR050234">
    <property type="entry name" value="Nuclear_hormone_rcpt_NR1"/>
</dbReference>
<comment type="caution">
    <text evidence="12">The sequence shown here is derived from an EMBL/GenBank/DDBJ whole genome shotgun (WGS) entry which is preliminary data.</text>
</comment>
<proteinExistence type="inferred from homology"/>
<evidence type="ECO:0008006" key="14">
    <source>
        <dbReference type="Google" id="ProtNLM"/>
    </source>
</evidence>
<dbReference type="SUPFAM" id="SSF48508">
    <property type="entry name" value="Nuclear receptor ligand-binding domain"/>
    <property type="match status" value="1"/>
</dbReference>
<dbReference type="SMART" id="SM00399">
    <property type="entry name" value="ZnF_C4"/>
    <property type="match status" value="1"/>
</dbReference>
<dbReference type="STRING" id="2018661.A0A2A2LJY4"/>
<keyword evidence="3" id="KW-0863">Zinc-finger</keyword>
<evidence type="ECO:0000313" key="12">
    <source>
        <dbReference type="EMBL" id="PAV86337.1"/>
    </source>
</evidence>
<dbReference type="GO" id="GO:0045944">
    <property type="term" value="P:positive regulation of transcription by RNA polymerase II"/>
    <property type="evidence" value="ECO:0007669"/>
    <property type="project" value="TreeGrafter"/>
</dbReference>
<dbReference type="InterPro" id="IPR000536">
    <property type="entry name" value="Nucl_hrmn_rcpt_lig-bd"/>
</dbReference>
<gene>
    <name evidence="12" type="ORF">WR25_14655</name>
</gene>
<dbReference type="GO" id="GO:0008270">
    <property type="term" value="F:zinc ion binding"/>
    <property type="evidence" value="ECO:0007669"/>
    <property type="project" value="UniProtKB-KW"/>
</dbReference>
<evidence type="ECO:0000256" key="5">
    <source>
        <dbReference type="ARBA" id="ARBA00023015"/>
    </source>
</evidence>
<dbReference type="OrthoDB" id="5771769at2759"/>
<keyword evidence="7" id="KW-0804">Transcription</keyword>
<dbReference type="CDD" id="cd06916">
    <property type="entry name" value="NR_DBD_like"/>
    <property type="match status" value="1"/>
</dbReference>
<evidence type="ECO:0000256" key="3">
    <source>
        <dbReference type="ARBA" id="ARBA00022771"/>
    </source>
</evidence>
<dbReference type="InterPro" id="IPR035500">
    <property type="entry name" value="NHR-like_dom_sf"/>
</dbReference>
<dbReference type="PROSITE" id="PS51843">
    <property type="entry name" value="NR_LBD"/>
    <property type="match status" value="1"/>
</dbReference>
<dbReference type="GO" id="GO:0030154">
    <property type="term" value="P:cell differentiation"/>
    <property type="evidence" value="ECO:0007669"/>
    <property type="project" value="TreeGrafter"/>
</dbReference>
<dbReference type="InterPro" id="IPR013088">
    <property type="entry name" value="Znf_NHR/GATA"/>
</dbReference>
<evidence type="ECO:0000256" key="2">
    <source>
        <dbReference type="ARBA" id="ARBA00022723"/>
    </source>
</evidence>
<dbReference type="GO" id="GO:0090575">
    <property type="term" value="C:RNA polymerase II transcription regulator complex"/>
    <property type="evidence" value="ECO:0007669"/>
    <property type="project" value="TreeGrafter"/>
</dbReference>
<dbReference type="SMART" id="SM00430">
    <property type="entry name" value="HOLI"/>
    <property type="match status" value="1"/>
</dbReference>
<keyword evidence="6" id="KW-0238">DNA-binding</keyword>
<dbReference type="EMBL" id="LIAE01006680">
    <property type="protein sequence ID" value="PAV86337.1"/>
    <property type="molecule type" value="Genomic_DNA"/>
</dbReference>
<dbReference type="SUPFAM" id="SSF57716">
    <property type="entry name" value="Glucocorticoid receptor-like (DNA-binding domain)"/>
    <property type="match status" value="1"/>
</dbReference>
<keyword evidence="8" id="KW-0675">Receptor</keyword>
<feature type="domain" description="NR LBD" evidence="11">
    <location>
        <begin position="1"/>
        <end position="307"/>
    </location>
</feature>
<evidence type="ECO:0000256" key="8">
    <source>
        <dbReference type="ARBA" id="ARBA00023170"/>
    </source>
</evidence>
<dbReference type="PROSITE" id="PS51030">
    <property type="entry name" value="NUCLEAR_REC_DBD_2"/>
    <property type="match status" value="1"/>
</dbReference>
<dbReference type="GO" id="GO:0004879">
    <property type="term" value="F:nuclear receptor activity"/>
    <property type="evidence" value="ECO:0007669"/>
    <property type="project" value="TreeGrafter"/>
</dbReference>
<feature type="domain" description="Nuclear receptor" evidence="10">
    <location>
        <begin position="1"/>
        <end position="72"/>
    </location>
</feature>
<evidence type="ECO:0000256" key="9">
    <source>
        <dbReference type="ARBA" id="ARBA00023242"/>
    </source>
</evidence>
<sequence length="320" mass="36541">MVCSDKATGFHYSCISCDGCKGFFRRSITRKAVYRCKFNETCEIDLYLRRKCQFCRMKKCKSVGMRPDLVIPEELNKKKREAKKNIGADEKLDEGLDQASAINIKSGQEPNVHPKNDRDLPVETSELISRLSAVDRATYCSSNAALNCIEECKAELMLFRFARKYNVIEDAIVLGNDRYNYRFSKSQYIMASMLPSTEKLFQLARSLSQLTSDFNELSLLAAICAYSDRPNLSQPHIVMDLREIFTSSLQQYVEWKRPKGSAHFAALISRLNEFRSMAREDSFSSFYDNPVRPFPITLPSELAAVPAPEPSYIFTTYPLP</sequence>
<protein>
    <recommendedName>
        <fullName evidence="14">Nuclear receptor domain-containing protein</fullName>
    </recommendedName>
</protein>